<organism evidence="3 6">
    <name type="scientific">Streptomyces radicis</name>
    <dbReference type="NCBI Taxonomy" id="1750517"/>
    <lineage>
        <taxon>Bacteria</taxon>
        <taxon>Bacillati</taxon>
        <taxon>Actinomycetota</taxon>
        <taxon>Actinomycetes</taxon>
        <taxon>Kitasatosporales</taxon>
        <taxon>Streptomycetaceae</taxon>
        <taxon>Streptomyces</taxon>
    </lineage>
</organism>
<feature type="signal peptide" evidence="2">
    <location>
        <begin position="1"/>
        <end position="35"/>
    </location>
</feature>
<sequence length="144" mass="14713">MNAARSFARARRAADAERVLAAPLAALGAAAAAFAAVATVDPNVPGHYPPCPVLSLTGLHCPACGGLRSAHALAHGDILTALGANALALTAFVTFATTLALWLTHRTFPFTPTPRHAWTAAAVTAAFTITRNTPWGTPLIAAVP</sequence>
<keyword evidence="5" id="KW-1185">Reference proteome</keyword>
<dbReference type="OrthoDB" id="5966662at2"/>
<dbReference type="EMBL" id="RBDX01000037">
    <property type="protein sequence ID" value="RKN04325.1"/>
    <property type="molecule type" value="Genomic_DNA"/>
</dbReference>
<gene>
    <name evidence="4" type="ORF">D7318_28525</name>
    <name evidence="3" type="ORF">D7319_28770</name>
</gene>
<evidence type="ECO:0000313" key="3">
    <source>
        <dbReference type="EMBL" id="RKN04325.1"/>
    </source>
</evidence>
<keyword evidence="1" id="KW-0472">Membrane</keyword>
<evidence type="ECO:0000313" key="4">
    <source>
        <dbReference type="EMBL" id="RKN14832.1"/>
    </source>
</evidence>
<evidence type="ECO:0000256" key="2">
    <source>
        <dbReference type="SAM" id="SignalP"/>
    </source>
</evidence>
<proteinExistence type="predicted"/>
<comment type="caution">
    <text evidence="3">The sequence shown here is derived from an EMBL/GenBank/DDBJ whole genome shotgun (WGS) entry which is preliminary data.</text>
</comment>
<keyword evidence="1" id="KW-1133">Transmembrane helix</keyword>
<dbReference type="AlphaFoldDB" id="A0A3A9VTL2"/>
<dbReference type="InterPro" id="IPR021215">
    <property type="entry name" value="DUF2752"/>
</dbReference>
<evidence type="ECO:0000256" key="1">
    <source>
        <dbReference type="SAM" id="Phobius"/>
    </source>
</evidence>
<keyword evidence="1" id="KW-0812">Transmembrane</keyword>
<protein>
    <submittedName>
        <fullName evidence="3">DUF2752 domain-containing protein</fullName>
    </submittedName>
</protein>
<reference evidence="5 6" key="1">
    <citation type="submission" date="2018-09" db="EMBL/GenBank/DDBJ databases">
        <title>Streptomyces sp. nov. DS1-2, an endophytic actinomycete isolated from roots of Dendrobium scabrilingue.</title>
        <authorList>
            <person name="Kuncharoen N."/>
            <person name="Kudo T."/>
            <person name="Ohkuma M."/>
            <person name="Yuki M."/>
            <person name="Tanasupawat S."/>
        </authorList>
    </citation>
    <scope>NUCLEOTIDE SEQUENCE [LARGE SCALE GENOMIC DNA]</scope>
    <source>
        <strain evidence="3 6">AZ1-7</strain>
        <strain evidence="4 5">DS1-2</strain>
    </source>
</reference>
<dbReference type="Pfam" id="PF10825">
    <property type="entry name" value="DUF2752"/>
    <property type="match status" value="1"/>
</dbReference>
<feature type="transmembrane region" description="Helical" evidence="1">
    <location>
        <begin position="78"/>
        <end position="103"/>
    </location>
</feature>
<name>A0A3A9VTL2_9ACTN</name>
<accession>A0A3A9VTL2</accession>
<dbReference type="EMBL" id="RBDY01000036">
    <property type="protein sequence ID" value="RKN14832.1"/>
    <property type="molecule type" value="Genomic_DNA"/>
</dbReference>
<dbReference type="Proteomes" id="UP000268652">
    <property type="component" value="Unassembled WGS sequence"/>
</dbReference>
<feature type="chain" id="PRO_5017350211" evidence="2">
    <location>
        <begin position="36"/>
        <end position="144"/>
    </location>
</feature>
<dbReference type="Proteomes" id="UP000275024">
    <property type="component" value="Unassembled WGS sequence"/>
</dbReference>
<evidence type="ECO:0000313" key="5">
    <source>
        <dbReference type="Proteomes" id="UP000268652"/>
    </source>
</evidence>
<evidence type="ECO:0000313" key="6">
    <source>
        <dbReference type="Proteomes" id="UP000275024"/>
    </source>
</evidence>
<keyword evidence="2" id="KW-0732">Signal</keyword>